<name>A0A810L9P9_9ACTN</name>
<dbReference type="InterPro" id="IPR022603">
    <property type="entry name" value="DUF3152"/>
</dbReference>
<proteinExistence type="predicted"/>
<dbReference type="RefSeq" id="WP_084131797.1">
    <property type="nucleotide sequence ID" value="NZ_AP023354.1"/>
</dbReference>
<dbReference type="KEGG" id="aser:Asera_61070"/>
<evidence type="ECO:0000313" key="4">
    <source>
        <dbReference type="EMBL" id="BCJ31999.1"/>
    </source>
</evidence>
<feature type="signal peptide" evidence="2">
    <location>
        <begin position="1"/>
        <end position="29"/>
    </location>
</feature>
<sequence length="264" mass="28000">MRTVRGLVAGLLAVAAIGLPAGCSGPADSATGGSRTPSSRPAASRSTHSPTPSPSPSPSPVSYPLRGTGSYAIAPGHSATLGRHGTLLRFQVAVEHGIDNLSVSGFADQVVDILGDPQGWTAGGDWRLRRVGPGQPHDFVLYLATPATRDVLCGAAFDRYTSCRNGDAVVINVSRWLHGVPYYHDLTAYRDYAVSHEVGHRLGHGHELCPGKGKPAPTMEQQTLGLHGCTPNPWPYPHGRRYTGPSGEYPLVVPTDPTTWYRPS</sequence>
<accession>A0A810L9P9</accession>
<dbReference type="EMBL" id="AP023354">
    <property type="protein sequence ID" value="BCJ31999.1"/>
    <property type="molecule type" value="Genomic_DNA"/>
</dbReference>
<feature type="region of interest" description="Disordered" evidence="1">
    <location>
        <begin position="26"/>
        <end position="66"/>
    </location>
</feature>
<dbReference type="Pfam" id="PF11350">
    <property type="entry name" value="DUF3152"/>
    <property type="match status" value="1"/>
</dbReference>
<dbReference type="AlphaFoldDB" id="A0A810L9P9"/>
<keyword evidence="5" id="KW-1185">Reference proteome</keyword>
<feature type="domain" description="DUF3152" evidence="3">
    <location>
        <begin position="61"/>
        <end position="227"/>
    </location>
</feature>
<reference evidence="4" key="1">
    <citation type="submission" date="2020-08" db="EMBL/GenBank/DDBJ databases">
        <title>Whole genome shotgun sequence of Actinocatenispora sera NBRC 101916.</title>
        <authorList>
            <person name="Komaki H."/>
            <person name="Tamura T."/>
        </authorList>
    </citation>
    <scope>NUCLEOTIDE SEQUENCE</scope>
    <source>
        <strain evidence="4">NBRC 101916</strain>
    </source>
</reference>
<gene>
    <name evidence="4" type="ORF">Asera_61070</name>
</gene>
<protein>
    <recommendedName>
        <fullName evidence="3">DUF3152 domain-containing protein</fullName>
    </recommendedName>
</protein>
<organism evidence="4 5">
    <name type="scientific">Actinocatenispora sera</name>
    <dbReference type="NCBI Taxonomy" id="390989"/>
    <lineage>
        <taxon>Bacteria</taxon>
        <taxon>Bacillati</taxon>
        <taxon>Actinomycetota</taxon>
        <taxon>Actinomycetes</taxon>
        <taxon>Micromonosporales</taxon>
        <taxon>Micromonosporaceae</taxon>
        <taxon>Actinocatenispora</taxon>
    </lineage>
</organism>
<evidence type="ECO:0000259" key="3">
    <source>
        <dbReference type="Pfam" id="PF11350"/>
    </source>
</evidence>
<evidence type="ECO:0000256" key="2">
    <source>
        <dbReference type="SAM" id="SignalP"/>
    </source>
</evidence>
<feature type="compositionally biased region" description="Pro residues" evidence="1">
    <location>
        <begin position="51"/>
        <end position="61"/>
    </location>
</feature>
<feature type="compositionally biased region" description="Low complexity" evidence="1">
    <location>
        <begin position="34"/>
        <end position="50"/>
    </location>
</feature>
<dbReference type="SUPFAM" id="SSF55486">
    <property type="entry name" value="Metalloproteases ('zincins'), catalytic domain"/>
    <property type="match status" value="1"/>
</dbReference>
<evidence type="ECO:0000256" key="1">
    <source>
        <dbReference type="SAM" id="MobiDB-lite"/>
    </source>
</evidence>
<feature type="chain" id="PRO_5032965562" description="DUF3152 domain-containing protein" evidence="2">
    <location>
        <begin position="30"/>
        <end position="264"/>
    </location>
</feature>
<evidence type="ECO:0000313" key="5">
    <source>
        <dbReference type="Proteomes" id="UP000680750"/>
    </source>
</evidence>
<keyword evidence="2" id="KW-0732">Signal</keyword>
<dbReference type="Proteomes" id="UP000680750">
    <property type="component" value="Chromosome"/>
</dbReference>